<protein>
    <submittedName>
        <fullName evidence="1">Uncharacterized protein</fullName>
    </submittedName>
</protein>
<organism evidence="1">
    <name type="scientific">marine sediment metagenome</name>
    <dbReference type="NCBI Taxonomy" id="412755"/>
    <lineage>
        <taxon>unclassified sequences</taxon>
        <taxon>metagenomes</taxon>
        <taxon>ecological metagenomes</taxon>
    </lineage>
</organism>
<name>X0XX74_9ZZZZ</name>
<dbReference type="EMBL" id="BARS01054347">
    <property type="protein sequence ID" value="GAG47964.1"/>
    <property type="molecule type" value="Genomic_DNA"/>
</dbReference>
<accession>X0XX74</accession>
<feature type="non-terminal residue" evidence="1">
    <location>
        <position position="1"/>
    </location>
</feature>
<gene>
    <name evidence="1" type="ORF">S01H1_80473</name>
</gene>
<reference evidence="1" key="1">
    <citation type="journal article" date="2014" name="Front. Microbiol.">
        <title>High frequency of phylogenetically diverse reductive dehalogenase-homologous genes in deep subseafloor sedimentary metagenomes.</title>
        <authorList>
            <person name="Kawai M."/>
            <person name="Futagami T."/>
            <person name="Toyoda A."/>
            <person name="Takaki Y."/>
            <person name="Nishi S."/>
            <person name="Hori S."/>
            <person name="Arai W."/>
            <person name="Tsubouchi T."/>
            <person name="Morono Y."/>
            <person name="Uchiyama I."/>
            <person name="Ito T."/>
            <person name="Fujiyama A."/>
            <person name="Inagaki F."/>
            <person name="Takami H."/>
        </authorList>
    </citation>
    <scope>NUCLEOTIDE SEQUENCE</scope>
    <source>
        <strain evidence="1">Expedition CK06-06</strain>
    </source>
</reference>
<sequence>REQLSQMTHEMMYRLAALLPPEYGGYYSDLSAATEEYVRLCDGSRPTVARGGAKGRRTVFSKGGISS</sequence>
<proteinExistence type="predicted"/>
<comment type="caution">
    <text evidence="1">The sequence shown here is derived from an EMBL/GenBank/DDBJ whole genome shotgun (WGS) entry which is preliminary data.</text>
</comment>
<evidence type="ECO:0000313" key="1">
    <source>
        <dbReference type="EMBL" id="GAG47964.1"/>
    </source>
</evidence>
<dbReference type="AlphaFoldDB" id="X0XX74"/>